<dbReference type="GO" id="GO:0016020">
    <property type="term" value="C:membrane"/>
    <property type="evidence" value="ECO:0007669"/>
    <property type="project" value="UniProtKB-SubCell"/>
</dbReference>
<protein>
    <recommendedName>
        <fullName evidence="11">Methyl-accepting chemotaxis protein</fullName>
    </recommendedName>
</protein>
<dbReference type="EMBL" id="QFBC01000009">
    <property type="protein sequence ID" value="PWE54613.1"/>
    <property type="molecule type" value="Genomic_DNA"/>
</dbReference>
<dbReference type="InterPro" id="IPR003660">
    <property type="entry name" value="HAMP_dom"/>
</dbReference>
<evidence type="ECO:0000256" key="5">
    <source>
        <dbReference type="SAM" id="Coils"/>
    </source>
</evidence>
<feature type="domain" description="HAMP" evidence="8">
    <location>
        <begin position="418"/>
        <end position="470"/>
    </location>
</feature>
<proteinExistence type="inferred from homology"/>
<keyword evidence="6" id="KW-1133">Transmembrane helix</keyword>
<keyword evidence="6" id="KW-0812">Transmembrane</keyword>
<feature type="transmembrane region" description="Helical" evidence="6">
    <location>
        <begin position="316"/>
        <end position="335"/>
    </location>
</feature>
<dbReference type="InterPro" id="IPR051310">
    <property type="entry name" value="MCP_chemotaxis"/>
</dbReference>
<dbReference type="AlphaFoldDB" id="A0A2U2DMU2"/>
<dbReference type="OrthoDB" id="7293398at2"/>
<dbReference type="Pfam" id="PF22673">
    <property type="entry name" value="MCP-like_PDC_1"/>
    <property type="match status" value="1"/>
</dbReference>
<evidence type="ECO:0000256" key="3">
    <source>
        <dbReference type="ARBA" id="ARBA00029447"/>
    </source>
</evidence>
<dbReference type="GO" id="GO:0006935">
    <property type="term" value="P:chemotaxis"/>
    <property type="evidence" value="ECO:0007669"/>
    <property type="project" value="UniProtKB-KW"/>
</dbReference>
<dbReference type="PROSITE" id="PS50111">
    <property type="entry name" value="CHEMOTAXIS_TRANSDUC_2"/>
    <property type="match status" value="1"/>
</dbReference>
<comment type="subcellular location">
    <subcellularLocation>
        <location evidence="1">Membrane</location>
    </subcellularLocation>
</comment>
<evidence type="ECO:0000256" key="2">
    <source>
        <dbReference type="ARBA" id="ARBA00022500"/>
    </source>
</evidence>
<feature type="domain" description="Methyl-accepting transducer" evidence="7">
    <location>
        <begin position="475"/>
        <end position="704"/>
    </location>
</feature>
<feature type="coiled-coil region" evidence="5">
    <location>
        <begin position="380"/>
        <end position="418"/>
    </location>
</feature>
<dbReference type="PANTHER" id="PTHR43531">
    <property type="entry name" value="PROTEIN ICFG"/>
    <property type="match status" value="1"/>
</dbReference>
<evidence type="ECO:0000313" key="9">
    <source>
        <dbReference type="EMBL" id="PWE54613.1"/>
    </source>
</evidence>
<dbReference type="SUPFAM" id="SSF58104">
    <property type="entry name" value="Methyl-accepting chemotaxis protein (MCP) signaling domain"/>
    <property type="match status" value="1"/>
</dbReference>
<evidence type="ECO:0000256" key="6">
    <source>
        <dbReference type="SAM" id="Phobius"/>
    </source>
</evidence>
<comment type="similarity">
    <text evidence="3">Belongs to the methyl-accepting chemotaxis (MCP) protein family.</text>
</comment>
<reference evidence="9 10" key="1">
    <citation type="submission" date="2018-05" db="EMBL/GenBank/DDBJ databases">
        <title>The draft genome of strain NS-104.</title>
        <authorList>
            <person name="Hang P."/>
            <person name="Jiang J."/>
        </authorList>
    </citation>
    <scope>NUCLEOTIDE SEQUENCE [LARGE SCALE GENOMIC DNA]</scope>
    <source>
        <strain evidence="9 10">NS-104</strain>
    </source>
</reference>
<evidence type="ECO:0000313" key="10">
    <source>
        <dbReference type="Proteomes" id="UP000245252"/>
    </source>
</evidence>
<dbReference type="Gene3D" id="1.10.287.950">
    <property type="entry name" value="Methyl-accepting chemotaxis protein"/>
    <property type="match status" value="1"/>
</dbReference>
<keyword evidence="5" id="KW-0175">Coiled coil</keyword>
<dbReference type="Gene3D" id="3.30.450.20">
    <property type="entry name" value="PAS domain"/>
    <property type="match status" value="2"/>
</dbReference>
<dbReference type="CDD" id="cd11386">
    <property type="entry name" value="MCP_signal"/>
    <property type="match status" value="1"/>
</dbReference>
<name>A0A2U2DMU2_9HYPH</name>
<organism evidence="9 10">
    <name type="scientific">Metarhizobium album</name>
    <dbReference type="NCBI Taxonomy" id="2182425"/>
    <lineage>
        <taxon>Bacteria</taxon>
        <taxon>Pseudomonadati</taxon>
        <taxon>Pseudomonadota</taxon>
        <taxon>Alphaproteobacteria</taxon>
        <taxon>Hyphomicrobiales</taxon>
        <taxon>Rhizobiaceae</taxon>
        <taxon>Metarhizobium</taxon>
    </lineage>
</organism>
<dbReference type="PRINTS" id="PR00260">
    <property type="entry name" value="CHEMTRNSDUCR"/>
</dbReference>
<dbReference type="CDD" id="cd06225">
    <property type="entry name" value="HAMP"/>
    <property type="match status" value="1"/>
</dbReference>
<evidence type="ECO:0000259" key="8">
    <source>
        <dbReference type="PROSITE" id="PS50885"/>
    </source>
</evidence>
<gene>
    <name evidence="9" type="ORF">DEM27_19020</name>
</gene>
<dbReference type="InterPro" id="IPR004090">
    <property type="entry name" value="Chemotax_Me-accpt_rcpt"/>
</dbReference>
<dbReference type="FunFam" id="1.10.287.950:FF:000001">
    <property type="entry name" value="Methyl-accepting chemotaxis sensory transducer"/>
    <property type="match status" value="1"/>
</dbReference>
<dbReference type="Pfam" id="PF00672">
    <property type="entry name" value="HAMP"/>
    <property type="match status" value="1"/>
</dbReference>
<evidence type="ECO:0000256" key="1">
    <source>
        <dbReference type="ARBA" id="ARBA00004370"/>
    </source>
</evidence>
<keyword evidence="10" id="KW-1185">Reference proteome</keyword>
<dbReference type="Proteomes" id="UP000245252">
    <property type="component" value="Unassembled WGS sequence"/>
</dbReference>
<dbReference type="GO" id="GO:0007165">
    <property type="term" value="P:signal transduction"/>
    <property type="evidence" value="ECO:0007669"/>
    <property type="project" value="UniProtKB-KW"/>
</dbReference>
<sequence>MTRFHSLRSRLLIVTAIGFFVGLAAVTLAGSTLMSVSSRTEAADAARGLLREYANAIRTDIQHAADISRNLATTAQVLAASEVKDRDQLGRAVTGMVADNPDVLGVTLVFEPQALDGRDADFVGHPFSDAAGGRFATYIYRDSAKQIAVEKLDMSDPAARVWYDTPRKAGRTVITPSYIDDIDGVPTLLTTVGSPIRVNGEIIGTTGVDFALAEMSKMIAKLKPFGVGNVSLIDGSGQWLANADAGLLGKPVEDQAVTTLGEAARRDGISERVIDGNVYQAAIPVVFPGIEQTWLLVLSAPESAMVESATTARNRMLLISAGILAAALVGAFFVATNFGRPIERITDVMRRLADGDFAISVPFVGRRDEIGGMARSVEIFRQAAARNHQLEAEAATSRQEAELRRTEMQRRVEAEAEERLRLATASLADGLHRLSSGDMLCEIDTPFAEQFETLRHDFNMSARRLREMLADVATSVAIVNTGAQEISAASNNLTHRAEQQAASLEQTASALEEITVNVRSTTARTGDARGTVHEARAKADQSGGVVSETIAAMGRIEHSSQRIGQIIDVIQEIAFQTNLLALNAGVEAARAGEAGKGFAVVAQEVRALAQRSSEAAKEIQELVNAAAVAVGEGVKLVGETGACLGEITQLVVSANTHMEAIATAAHEQAIGVSEVNTSVNHMDQGTQQNVAMAGQMSAAGAALAMESVKLAELLSHFRFGQQVSAPGQTTARRSAAE</sequence>
<dbReference type="PANTHER" id="PTHR43531:SF11">
    <property type="entry name" value="METHYL-ACCEPTING CHEMOTAXIS PROTEIN 3"/>
    <property type="match status" value="1"/>
</dbReference>
<dbReference type="GO" id="GO:0004888">
    <property type="term" value="F:transmembrane signaling receptor activity"/>
    <property type="evidence" value="ECO:0007669"/>
    <property type="project" value="InterPro"/>
</dbReference>
<dbReference type="Gene3D" id="6.10.340.10">
    <property type="match status" value="1"/>
</dbReference>
<dbReference type="InterPro" id="IPR004089">
    <property type="entry name" value="MCPsignal_dom"/>
</dbReference>
<keyword evidence="4" id="KW-0807">Transducer</keyword>
<dbReference type="SMART" id="SM00283">
    <property type="entry name" value="MA"/>
    <property type="match status" value="1"/>
</dbReference>
<dbReference type="SUPFAM" id="SSF158472">
    <property type="entry name" value="HAMP domain-like"/>
    <property type="match status" value="1"/>
</dbReference>
<comment type="caution">
    <text evidence="9">The sequence shown here is derived from an EMBL/GenBank/DDBJ whole genome shotgun (WGS) entry which is preliminary data.</text>
</comment>
<evidence type="ECO:0000256" key="4">
    <source>
        <dbReference type="PROSITE-ProRule" id="PRU00284"/>
    </source>
</evidence>
<evidence type="ECO:0008006" key="11">
    <source>
        <dbReference type="Google" id="ProtNLM"/>
    </source>
</evidence>
<dbReference type="SMART" id="SM00304">
    <property type="entry name" value="HAMP"/>
    <property type="match status" value="2"/>
</dbReference>
<dbReference type="Pfam" id="PF00015">
    <property type="entry name" value="MCPsignal"/>
    <property type="match status" value="1"/>
</dbReference>
<dbReference type="CDD" id="cd12913">
    <property type="entry name" value="PDC1_MCP_like"/>
    <property type="match status" value="1"/>
</dbReference>
<dbReference type="RefSeq" id="WP_109459834.1">
    <property type="nucleotide sequence ID" value="NZ_QFBC01000009.1"/>
</dbReference>
<dbReference type="PROSITE" id="PS50885">
    <property type="entry name" value="HAMP"/>
    <property type="match status" value="2"/>
</dbReference>
<feature type="domain" description="HAMP" evidence="8">
    <location>
        <begin position="336"/>
        <end position="389"/>
    </location>
</feature>
<keyword evidence="2" id="KW-0145">Chemotaxis</keyword>
<accession>A0A2U2DMU2</accession>
<evidence type="ECO:0000259" key="7">
    <source>
        <dbReference type="PROSITE" id="PS50111"/>
    </source>
</evidence>
<keyword evidence="6" id="KW-0472">Membrane</keyword>